<protein>
    <submittedName>
        <fullName evidence="1">Serine/threonine protein phosphatase</fullName>
    </submittedName>
</protein>
<evidence type="ECO:0000313" key="1">
    <source>
        <dbReference type="EMBL" id="MBC5770513.1"/>
    </source>
</evidence>
<dbReference type="RefSeq" id="WP_187014761.1">
    <property type="nucleotide sequence ID" value="NZ_JACOQI010000007.1"/>
</dbReference>
<evidence type="ECO:0000313" key="2">
    <source>
        <dbReference type="Proteomes" id="UP000620327"/>
    </source>
</evidence>
<gene>
    <name evidence="1" type="ORF">H8Z83_09295</name>
</gene>
<comment type="caution">
    <text evidence="1">The sequence shown here is derived from an EMBL/GenBank/DDBJ whole genome shotgun (WGS) entry which is preliminary data.</text>
</comment>
<name>A0A923S7T8_9FIRM</name>
<dbReference type="Proteomes" id="UP000620327">
    <property type="component" value="Unassembled WGS sequence"/>
</dbReference>
<reference evidence="1" key="1">
    <citation type="submission" date="2020-08" db="EMBL/GenBank/DDBJ databases">
        <title>Genome public.</title>
        <authorList>
            <person name="Liu C."/>
            <person name="Sun Q."/>
        </authorList>
    </citation>
    <scope>NUCLEOTIDE SEQUENCE</scope>
    <source>
        <strain evidence="1">BX15</strain>
    </source>
</reference>
<proteinExistence type="predicted"/>
<keyword evidence="2" id="KW-1185">Reference proteome</keyword>
<dbReference type="AlphaFoldDB" id="A0A923S7T8"/>
<accession>A0A923S7T8</accession>
<sequence>MNFWKRRGDEAATAQTMQLRDRERHPYAGLRSFTPQRGGELRLYQAVREAVPVVDAAVCKLIRLSGGALVFCEDPETEKRLRDFLERVPAGRGQYGINAFLEQYLESLLICGGAVGEMVPAAGNRDLAALLCGRMDRIELREGESPLDFQIFGPDERGRMAALPYQELLLFTPLHPEAEHPYGVSLLRGLPFMADILMKIYNTVGVNWERCGNMRFAVTCRDGDGNAAERGQLLASEWSRAMQDTRSGSVRDFVAVGDVDIKVIGGDAPILDSQVPVRQVLEQIVAKTSIPPFMLGLNWNSTERMSAQQADMLTTEITAIRRTLTPVVEQICRMWLRMQGETAAFRVDWEDINLQDEVEEAKAELYREQARKLRIENDAAEGTK</sequence>
<organism evidence="1 2">
    <name type="scientific">Dysosmobacter segnis</name>
    <dbReference type="NCBI Taxonomy" id="2763042"/>
    <lineage>
        <taxon>Bacteria</taxon>
        <taxon>Bacillati</taxon>
        <taxon>Bacillota</taxon>
        <taxon>Clostridia</taxon>
        <taxon>Eubacteriales</taxon>
        <taxon>Oscillospiraceae</taxon>
        <taxon>Dysosmobacter</taxon>
    </lineage>
</organism>
<dbReference type="EMBL" id="JACOQI010000007">
    <property type="protein sequence ID" value="MBC5770513.1"/>
    <property type="molecule type" value="Genomic_DNA"/>
</dbReference>